<feature type="compositionally biased region" description="Basic and acidic residues" evidence="1">
    <location>
        <begin position="76"/>
        <end position="90"/>
    </location>
</feature>
<comment type="caution">
    <text evidence="3">The sequence shown here is derived from an EMBL/GenBank/DDBJ whole genome shotgun (WGS) entry which is preliminary data.</text>
</comment>
<dbReference type="EMBL" id="JACEIK010003331">
    <property type="protein sequence ID" value="MCD9641315.1"/>
    <property type="molecule type" value="Genomic_DNA"/>
</dbReference>
<keyword evidence="2" id="KW-0812">Transmembrane</keyword>
<protein>
    <submittedName>
        <fullName evidence="3">Uncharacterized protein</fullName>
    </submittedName>
</protein>
<accession>A0ABS8V2E1</accession>
<gene>
    <name evidence="3" type="ORF">HAX54_027467</name>
</gene>
<evidence type="ECO:0000313" key="3">
    <source>
        <dbReference type="EMBL" id="MCD9641315.1"/>
    </source>
</evidence>
<keyword evidence="2" id="KW-1133">Transmembrane helix</keyword>
<feature type="region of interest" description="Disordered" evidence="1">
    <location>
        <begin position="62"/>
        <end position="90"/>
    </location>
</feature>
<evidence type="ECO:0000313" key="4">
    <source>
        <dbReference type="Proteomes" id="UP000823775"/>
    </source>
</evidence>
<feature type="transmembrane region" description="Helical" evidence="2">
    <location>
        <begin position="6"/>
        <end position="24"/>
    </location>
</feature>
<organism evidence="3 4">
    <name type="scientific">Datura stramonium</name>
    <name type="common">Jimsonweed</name>
    <name type="synonym">Common thornapple</name>
    <dbReference type="NCBI Taxonomy" id="4076"/>
    <lineage>
        <taxon>Eukaryota</taxon>
        <taxon>Viridiplantae</taxon>
        <taxon>Streptophyta</taxon>
        <taxon>Embryophyta</taxon>
        <taxon>Tracheophyta</taxon>
        <taxon>Spermatophyta</taxon>
        <taxon>Magnoliopsida</taxon>
        <taxon>eudicotyledons</taxon>
        <taxon>Gunneridae</taxon>
        <taxon>Pentapetalae</taxon>
        <taxon>asterids</taxon>
        <taxon>lamiids</taxon>
        <taxon>Solanales</taxon>
        <taxon>Solanaceae</taxon>
        <taxon>Solanoideae</taxon>
        <taxon>Datureae</taxon>
        <taxon>Datura</taxon>
    </lineage>
</organism>
<dbReference type="Proteomes" id="UP000823775">
    <property type="component" value="Unassembled WGS sequence"/>
</dbReference>
<evidence type="ECO:0000256" key="2">
    <source>
        <dbReference type="SAM" id="Phobius"/>
    </source>
</evidence>
<name>A0ABS8V2E1_DATST</name>
<evidence type="ECO:0000256" key="1">
    <source>
        <dbReference type="SAM" id="MobiDB-lite"/>
    </source>
</evidence>
<keyword evidence="4" id="KW-1185">Reference proteome</keyword>
<keyword evidence="2" id="KW-0472">Membrane</keyword>
<proteinExistence type="predicted"/>
<sequence length="159" mass="18708">MLSEERYVHLLTFIKGTIAIYVVVKFDRNDDMACEGQSTAYECMEFMLQTLFERDYNLEKDADSSMPMEMSTPQEKIIEEESSSSKDESKYLYDHNENYGIEEEISSSRKEEVKEILRSIVGKNEQWGRVLNNWWKKVQHDDEEVIQNMNFSMGGFLQA</sequence>
<reference evidence="3 4" key="1">
    <citation type="journal article" date="2021" name="BMC Genomics">
        <title>Datura genome reveals duplications of psychoactive alkaloid biosynthetic genes and high mutation rate following tissue culture.</title>
        <authorList>
            <person name="Rajewski A."/>
            <person name="Carter-House D."/>
            <person name="Stajich J."/>
            <person name="Litt A."/>
        </authorList>
    </citation>
    <scope>NUCLEOTIDE SEQUENCE [LARGE SCALE GENOMIC DNA]</scope>
    <source>
        <strain evidence="3">AR-01</strain>
    </source>
</reference>